<keyword evidence="1" id="KW-0812">Transmembrane</keyword>
<keyword evidence="1" id="KW-0472">Membrane</keyword>
<evidence type="ECO:0000313" key="3">
    <source>
        <dbReference type="Proteomes" id="UP000523007"/>
    </source>
</evidence>
<feature type="transmembrane region" description="Helical" evidence="1">
    <location>
        <begin position="89"/>
        <end position="109"/>
    </location>
</feature>
<protein>
    <submittedName>
        <fullName evidence="2">Putative membrane protein YqjE</fullName>
    </submittedName>
</protein>
<proteinExistence type="predicted"/>
<reference evidence="2 3" key="1">
    <citation type="submission" date="2020-08" db="EMBL/GenBank/DDBJ databases">
        <title>Sequencing the genomes of 1000 actinobacteria strains.</title>
        <authorList>
            <person name="Klenk H.-P."/>
        </authorList>
    </citation>
    <scope>NUCLEOTIDE SEQUENCE [LARGE SCALE GENOMIC DNA]</scope>
    <source>
        <strain evidence="2 3">DSM 102030</strain>
    </source>
</reference>
<evidence type="ECO:0000256" key="1">
    <source>
        <dbReference type="SAM" id="Phobius"/>
    </source>
</evidence>
<accession>A0A7W7RMV9</accession>
<dbReference type="RefSeq" id="WP_246437298.1">
    <property type="nucleotide sequence ID" value="NZ_JACHJT010000001.1"/>
</dbReference>
<dbReference type="EMBL" id="JACHJT010000001">
    <property type="protein sequence ID" value="MBB4934687.1"/>
    <property type="molecule type" value="Genomic_DNA"/>
</dbReference>
<name>A0A7W7RMV9_9ACTN</name>
<dbReference type="Proteomes" id="UP000523007">
    <property type="component" value="Unassembled WGS sequence"/>
</dbReference>
<sequence>MSENQSGGREEFDAAERSLGELVSEAGGNMSRLVRLELELAKLELARDARQVAKGSVMFVGAAVLAHMVLILASVTVGLALWSAGLAPWLAFLIVTAFYLVLAVVLVLIGKRQLTRMQGLPLTSSTMSRTAAVLRREHPAEF</sequence>
<evidence type="ECO:0000313" key="2">
    <source>
        <dbReference type="EMBL" id="MBB4934687.1"/>
    </source>
</evidence>
<keyword evidence="3" id="KW-1185">Reference proteome</keyword>
<dbReference type="Pfam" id="PF07332">
    <property type="entry name" value="Phage_holin_3_6"/>
    <property type="match status" value="1"/>
</dbReference>
<keyword evidence="1" id="KW-1133">Transmembrane helix</keyword>
<comment type="caution">
    <text evidence="2">The sequence shown here is derived from an EMBL/GenBank/DDBJ whole genome shotgun (WGS) entry which is preliminary data.</text>
</comment>
<organism evidence="2 3">
    <name type="scientific">Lipingzhangella halophila</name>
    <dbReference type="NCBI Taxonomy" id="1783352"/>
    <lineage>
        <taxon>Bacteria</taxon>
        <taxon>Bacillati</taxon>
        <taxon>Actinomycetota</taxon>
        <taxon>Actinomycetes</taxon>
        <taxon>Streptosporangiales</taxon>
        <taxon>Nocardiopsidaceae</taxon>
        <taxon>Lipingzhangella</taxon>
    </lineage>
</organism>
<feature type="transmembrane region" description="Helical" evidence="1">
    <location>
        <begin position="57"/>
        <end position="83"/>
    </location>
</feature>
<dbReference type="AlphaFoldDB" id="A0A7W7RMV9"/>
<dbReference type="InterPro" id="IPR009937">
    <property type="entry name" value="Phage_holin_3_6"/>
</dbReference>
<gene>
    <name evidence="2" type="ORF">F4561_005507</name>
</gene>